<dbReference type="Gene3D" id="3.40.190.290">
    <property type="match status" value="1"/>
</dbReference>
<evidence type="ECO:0000256" key="4">
    <source>
        <dbReference type="ARBA" id="ARBA00023163"/>
    </source>
</evidence>
<dbReference type="SUPFAM" id="SSF46785">
    <property type="entry name" value="Winged helix' DNA-binding domain"/>
    <property type="match status" value="1"/>
</dbReference>
<dbReference type="PANTHER" id="PTHR30346:SF0">
    <property type="entry name" value="HCA OPERON TRANSCRIPTIONAL ACTIVATOR HCAR"/>
    <property type="match status" value="1"/>
</dbReference>
<dbReference type="InterPro" id="IPR000847">
    <property type="entry name" value="LysR_HTH_N"/>
</dbReference>
<keyword evidence="3 6" id="KW-0238">DNA-binding</keyword>
<dbReference type="EMBL" id="FNZX01000019">
    <property type="protein sequence ID" value="SEL03784.1"/>
    <property type="molecule type" value="Genomic_DNA"/>
</dbReference>
<dbReference type="GO" id="GO:0003677">
    <property type="term" value="F:DNA binding"/>
    <property type="evidence" value="ECO:0007669"/>
    <property type="project" value="UniProtKB-KW"/>
</dbReference>
<name>A0A1H7LXX6_9FIRM</name>
<dbReference type="PROSITE" id="PS50931">
    <property type="entry name" value="HTH_LYSR"/>
    <property type="match status" value="1"/>
</dbReference>
<dbReference type="GO" id="GO:0003700">
    <property type="term" value="F:DNA-binding transcription factor activity"/>
    <property type="evidence" value="ECO:0007669"/>
    <property type="project" value="InterPro"/>
</dbReference>
<evidence type="ECO:0000313" key="6">
    <source>
        <dbReference type="EMBL" id="SEL03784.1"/>
    </source>
</evidence>
<dbReference type="InterPro" id="IPR036388">
    <property type="entry name" value="WH-like_DNA-bd_sf"/>
</dbReference>
<dbReference type="AlphaFoldDB" id="A0A1H7LXX6"/>
<comment type="similarity">
    <text evidence="1">Belongs to the LysR transcriptional regulatory family.</text>
</comment>
<accession>A0A1H7LXX6</accession>
<keyword evidence="4" id="KW-0804">Transcription</keyword>
<feature type="domain" description="HTH lysR-type" evidence="5">
    <location>
        <begin position="19"/>
        <end position="76"/>
    </location>
</feature>
<gene>
    <name evidence="6" type="ORF">SAMN02910377_02483</name>
</gene>
<proteinExistence type="inferred from homology"/>
<dbReference type="SUPFAM" id="SSF53850">
    <property type="entry name" value="Periplasmic binding protein-like II"/>
    <property type="match status" value="1"/>
</dbReference>
<evidence type="ECO:0000256" key="2">
    <source>
        <dbReference type="ARBA" id="ARBA00023015"/>
    </source>
</evidence>
<dbReference type="Gene3D" id="1.10.10.10">
    <property type="entry name" value="Winged helix-like DNA-binding domain superfamily/Winged helix DNA-binding domain"/>
    <property type="match status" value="1"/>
</dbReference>
<evidence type="ECO:0000259" key="5">
    <source>
        <dbReference type="PROSITE" id="PS50931"/>
    </source>
</evidence>
<keyword evidence="7" id="KW-1185">Reference proteome</keyword>
<dbReference type="Proteomes" id="UP000182321">
    <property type="component" value="Unassembled WGS sequence"/>
</dbReference>
<dbReference type="GO" id="GO:0032993">
    <property type="term" value="C:protein-DNA complex"/>
    <property type="evidence" value="ECO:0007669"/>
    <property type="project" value="TreeGrafter"/>
</dbReference>
<protein>
    <submittedName>
        <fullName evidence="6">DNA-binding transcriptional regulator, LysR family</fullName>
    </submittedName>
</protein>
<keyword evidence="2" id="KW-0805">Transcription regulation</keyword>
<dbReference type="InterPro" id="IPR005119">
    <property type="entry name" value="LysR_subst-bd"/>
</dbReference>
<dbReference type="CDD" id="cd05466">
    <property type="entry name" value="PBP2_LTTR_substrate"/>
    <property type="match status" value="1"/>
</dbReference>
<dbReference type="PANTHER" id="PTHR30346">
    <property type="entry name" value="TRANSCRIPTIONAL DUAL REGULATOR HCAR-RELATED"/>
    <property type="match status" value="1"/>
</dbReference>
<evidence type="ECO:0000256" key="3">
    <source>
        <dbReference type="ARBA" id="ARBA00023125"/>
    </source>
</evidence>
<reference evidence="7" key="1">
    <citation type="submission" date="2016-10" db="EMBL/GenBank/DDBJ databases">
        <authorList>
            <person name="Varghese N."/>
        </authorList>
    </citation>
    <scope>NUCLEOTIDE SEQUENCE [LARGE SCALE GENOMIC DNA]</scope>
    <source>
        <strain evidence="7">ACV-9</strain>
    </source>
</reference>
<dbReference type="Pfam" id="PF00126">
    <property type="entry name" value="HTH_1"/>
    <property type="match status" value="1"/>
</dbReference>
<organism evidence="6 7">
    <name type="scientific">Pseudobutyrivibrio ruminis</name>
    <dbReference type="NCBI Taxonomy" id="46206"/>
    <lineage>
        <taxon>Bacteria</taxon>
        <taxon>Bacillati</taxon>
        <taxon>Bacillota</taxon>
        <taxon>Clostridia</taxon>
        <taxon>Lachnospirales</taxon>
        <taxon>Lachnospiraceae</taxon>
        <taxon>Pseudobutyrivibrio</taxon>
    </lineage>
</organism>
<evidence type="ECO:0000313" key="7">
    <source>
        <dbReference type="Proteomes" id="UP000182321"/>
    </source>
</evidence>
<sequence length="302" mass="34470">MALMDILSIKVIYFIINFMNTRNFKCFQAVYEERNLQAAANKLFLSPQGLSKIIKSIEDEFGTSLFIRSKEGFIPTESGRLFYEKSKTISRDLNDLFSSIEALNEKEKRFKVGFAAGTIRAIDVPSVASFMTDNPEILASWYEYENENVIQQVVNDEISFGFVVGKQSLPGVVCEHVKAVDLVVYVYNGHRFWNESQIELKDLKDEKIISMNEKYRVYHDIVNACHLNGFAPNIVAKVDEGESLYLLSKNRAGLGISPKFFPETDEIKPLVIKDSYTWNVYGIYREDSADKDLAKKFLAAIK</sequence>
<dbReference type="InterPro" id="IPR036390">
    <property type="entry name" value="WH_DNA-bd_sf"/>
</dbReference>
<dbReference type="Pfam" id="PF03466">
    <property type="entry name" value="LysR_substrate"/>
    <property type="match status" value="1"/>
</dbReference>
<evidence type="ECO:0000256" key="1">
    <source>
        <dbReference type="ARBA" id="ARBA00009437"/>
    </source>
</evidence>